<dbReference type="InterPro" id="IPR006076">
    <property type="entry name" value="FAD-dep_OxRdtase"/>
</dbReference>
<dbReference type="GO" id="GO:0016491">
    <property type="term" value="F:oxidoreductase activity"/>
    <property type="evidence" value="ECO:0007669"/>
    <property type="project" value="UniProtKB-KW"/>
</dbReference>
<dbReference type="Pfam" id="PF01266">
    <property type="entry name" value="DAO"/>
    <property type="match status" value="1"/>
</dbReference>
<evidence type="ECO:0000256" key="1">
    <source>
        <dbReference type="ARBA" id="ARBA00023002"/>
    </source>
</evidence>
<sequence>MPSPQKIIVIGAGIIGASIAWHLQRKGASVTVVAQQSGGVATPNSFAWINASWGNPEFYFQLRHRSMAEWSRLATDLPDLPLSWCGGLCWDLPEAELDAYAAQHHGWGYGIQPVNRPTSTMIEPNLANPPDYALHIAEEGAVEPVAASELLLKDARSRGATILSGVEVKALLREGGRIVGIKTSEGVMHADHVVLAAGAGTAALAASADILVPLETPPGLIVHSRPTKKLLNGLVMAPGLHMRQTMEGRIIAGGDFGGTDPGDNPETAARRLFTKVQSALKGGEALELDFHTIGHRPTPRDGFPILGEVDAAPGLYLAVLHSGVTLAPLVGLLAAEEIVDGKADPQLASFRLSRFAQPGEAPGPRNPRDALPQS</sequence>
<dbReference type="SUPFAM" id="SSF51905">
    <property type="entry name" value="FAD/NAD(P)-binding domain"/>
    <property type="match status" value="1"/>
</dbReference>
<dbReference type="RefSeq" id="WP_163986788.1">
    <property type="nucleotide sequence ID" value="NZ_WUEY01000004.1"/>
</dbReference>
<dbReference type="PANTHER" id="PTHR13847">
    <property type="entry name" value="SARCOSINE DEHYDROGENASE-RELATED"/>
    <property type="match status" value="1"/>
</dbReference>
<reference evidence="4 5" key="1">
    <citation type="submission" date="2019-12" db="EMBL/GenBank/DDBJ databases">
        <title>Rhizobium genotypes associated with high levels of biological nitrogen fixation by grain legumes in a temperate-maritime cropping system.</title>
        <authorList>
            <person name="Maluk M."/>
            <person name="Francesc Ferrando Molina F."/>
            <person name="Lopez Del Egido L."/>
            <person name="Lafos M."/>
            <person name="Langarica-Fuentes A."/>
            <person name="Gebre Yohannes G."/>
            <person name="Young M.W."/>
            <person name="Martin P."/>
            <person name="Gantlett R."/>
            <person name="Kenicer G."/>
            <person name="Hawes C."/>
            <person name="Begg G.S."/>
            <person name="Quilliam R.S."/>
            <person name="Squire G.R."/>
            <person name="Poole P.S."/>
            <person name="Young P.W."/>
            <person name="Iannetta P.M."/>
            <person name="James E.K."/>
        </authorList>
    </citation>
    <scope>NUCLEOTIDE SEQUENCE [LARGE SCALE GENOMIC DNA]</scope>
    <source>
        <strain evidence="4 5">JHI1118</strain>
    </source>
</reference>
<dbReference type="AlphaFoldDB" id="A0A6L9U844"/>
<dbReference type="Gene3D" id="3.50.50.60">
    <property type="entry name" value="FAD/NAD(P)-binding domain"/>
    <property type="match status" value="1"/>
</dbReference>
<evidence type="ECO:0000256" key="2">
    <source>
        <dbReference type="SAM" id="MobiDB-lite"/>
    </source>
</evidence>
<organism evidence="4 5">
    <name type="scientific">Rhizobium lusitanum</name>
    <dbReference type="NCBI Taxonomy" id="293958"/>
    <lineage>
        <taxon>Bacteria</taxon>
        <taxon>Pseudomonadati</taxon>
        <taxon>Pseudomonadota</taxon>
        <taxon>Alphaproteobacteria</taxon>
        <taxon>Hyphomicrobiales</taxon>
        <taxon>Rhizobiaceae</taxon>
        <taxon>Rhizobium/Agrobacterium group</taxon>
        <taxon>Rhizobium</taxon>
    </lineage>
</organism>
<keyword evidence="1" id="KW-0560">Oxidoreductase</keyword>
<dbReference type="Gene3D" id="3.30.9.10">
    <property type="entry name" value="D-Amino Acid Oxidase, subunit A, domain 2"/>
    <property type="match status" value="1"/>
</dbReference>
<evidence type="ECO:0000313" key="4">
    <source>
        <dbReference type="EMBL" id="NEI70300.1"/>
    </source>
</evidence>
<name>A0A6L9U844_9HYPH</name>
<dbReference type="InterPro" id="IPR036188">
    <property type="entry name" value="FAD/NAD-bd_sf"/>
</dbReference>
<comment type="caution">
    <text evidence="4">The sequence shown here is derived from an EMBL/GenBank/DDBJ whole genome shotgun (WGS) entry which is preliminary data.</text>
</comment>
<evidence type="ECO:0000259" key="3">
    <source>
        <dbReference type="Pfam" id="PF01266"/>
    </source>
</evidence>
<dbReference type="Proteomes" id="UP000483035">
    <property type="component" value="Unassembled WGS sequence"/>
</dbReference>
<protein>
    <submittedName>
        <fullName evidence="4">FAD-dependent oxidoreductase</fullName>
    </submittedName>
</protein>
<evidence type="ECO:0000313" key="5">
    <source>
        <dbReference type="Proteomes" id="UP000483035"/>
    </source>
</evidence>
<feature type="domain" description="FAD dependent oxidoreductase" evidence="3">
    <location>
        <begin position="6"/>
        <end position="336"/>
    </location>
</feature>
<dbReference type="EMBL" id="WUEY01000004">
    <property type="protein sequence ID" value="NEI70300.1"/>
    <property type="molecule type" value="Genomic_DNA"/>
</dbReference>
<dbReference type="PANTHER" id="PTHR13847:SF289">
    <property type="entry name" value="GLYCINE OXIDASE"/>
    <property type="match status" value="1"/>
</dbReference>
<feature type="region of interest" description="Disordered" evidence="2">
    <location>
        <begin position="350"/>
        <end position="374"/>
    </location>
</feature>
<gene>
    <name evidence="4" type="ORF">GR212_12020</name>
</gene>
<dbReference type="GO" id="GO:0005737">
    <property type="term" value="C:cytoplasm"/>
    <property type="evidence" value="ECO:0007669"/>
    <property type="project" value="TreeGrafter"/>
</dbReference>
<accession>A0A6L9U844</accession>
<proteinExistence type="predicted"/>